<reference evidence="2 3" key="1">
    <citation type="submission" date="2019-07" db="EMBL/GenBank/DDBJ databases">
        <title>Whole genome shotgun sequence of Skermanella aerolata NBRC 106429.</title>
        <authorList>
            <person name="Hosoyama A."/>
            <person name="Uohara A."/>
            <person name="Ohji S."/>
            <person name="Ichikawa N."/>
        </authorList>
    </citation>
    <scope>NUCLEOTIDE SEQUENCE [LARGE SCALE GENOMIC DNA]</scope>
    <source>
        <strain evidence="2 3">NBRC 106429</strain>
    </source>
</reference>
<accession>A0A512DY52</accession>
<proteinExistence type="predicted"/>
<gene>
    <name evidence="2" type="ORF">SAE02_55240</name>
</gene>
<dbReference type="Pfam" id="PF16868">
    <property type="entry name" value="NMT1_3"/>
    <property type="match status" value="1"/>
</dbReference>
<organism evidence="2 3">
    <name type="scientific">Skermanella aerolata</name>
    <dbReference type="NCBI Taxonomy" id="393310"/>
    <lineage>
        <taxon>Bacteria</taxon>
        <taxon>Pseudomonadati</taxon>
        <taxon>Pseudomonadota</taxon>
        <taxon>Alphaproteobacteria</taxon>
        <taxon>Rhodospirillales</taxon>
        <taxon>Azospirillaceae</taxon>
        <taxon>Skermanella</taxon>
    </lineage>
</organism>
<evidence type="ECO:0000256" key="1">
    <source>
        <dbReference type="SAM" id="MobiDB-lite"/>
    </source>
</evidence>
<dbReference type="CDD" id="cd13520">
    <property type="entry name" value="PBP2_TAXI_TRAP"/>
    <property type="match status" value="1"/>
</dbReference>
<dbReference type="Gene3D" id="3.40.190.10">
    <property type="entry name" value="Periplasmic binding protein-like II"/>
    <property type="match status" value="2"/>
</dbReference>
<evidence type="ECO:0008006" key="4">
    <source>
        <dbReference type="Google" id="ProtNLM"/>
    </source>
</evidence>
<dbReference type="Proteomes" id="UP000321523">
    <property type="component" value="Unassembled WGS sequence"/>
</dbReference>
<feature type="region of interest" description="Disordered" evidence="1">
    <location>
        <begin position="356"/>
        <end position="381"/>
    </location>
</feature>
<evidence type="ECO:0000313" key="2">
    <source>
        <dbReference type="EMBL" id="GEO41376.1"/>
    </source>
</evidence>
<dbReference type="PANTHER" id="PTHR42941">
    <property type="entry name" value="SLL1037 PROTEIN"/>
    <property type="match status" value="1"/>
</dbReference>
<dbReference type="AlphaFoldDB" id="A0A512DY52"/>
<name>A0A512DY52_9PROT</name>
<dbReference type="SUPFAM" id="SSF53850">
    <property type="entry name" value="Periplasmic binding protein-like II"/>
    <property type="match status" value="1"/>
</dbReference>
<dbReference type="EMBL" id="BJYZ01000027">
    <property type="protein sequence ID" value="GEO41376.1"/>
    <property type="molecule type" value="Genomic_DNA"/>
</dbReference>
<feature type="compositionally biased region" description="Basic and acidic residues" evidence="1">
    <location>
        <begin position="372"/>
        <end position="381"/>
    </location>
</feature>
<comment type="caution">
    <text evidence="2">The sequence shown here is derived from an EMBL/GenBank/DDBJ whole genome shotgun (WGS) entry which is preliminary data.</text>
</comment>
<dbReference type="NCBIfam" id="TIGR02122">
    <property type="entry name" value="TRAP_TAXI"/>
    <property type="match status" value="1"/>
</dbReference>
<sequence>MLPPSLADRLRRFVPFPHAWTARALPGLLTAALLLLGSSLAGAEDIRFFRIGTGTTGGTYFPVGGMLANAISNPPGSRPCDRGGSCGVAGLIAVAQATQGSVENLKEMRTGTLESSLSQADIAFWAHQGIGPYKGQPAFEQLTSIANLYTETVHVVVRAESDIRNIGDLRGKVVSVGEEGSGTLVEARVILEAYGLGEKDMEARYLKPGPAGDRLVEHDIDAFFIVGGHPVAAVAEAAARTPVRLLSFDDPHGKSLKEHLPFFTESVIDEGVYEGVLATRTLGVGAQWLVRGDVPEELVYGITRALWHPNTRRLLDSGHPKGPSIQLANALNGLAVPLHPGAARYYREAGVLKQAAEPEAPPLEKAPAPEEPVTRDDAPAQ</sequence>
<dbReference type="RefSeq" id="WP_211099333.1">
    <property type="nucleotide sequence ID" value="NZ_BJYZ01000027.1"/>
</dbReference>
<protein>
    <recommendedName>
        <fullName evidence="4">Immunogenic protein</fullName>
    </recommendedName>
</protein>
<keyword evidence="3" id="KW-1185">Reference proteome</keyword>
<feature type="compositionally biased region" description="Low complexity" evidence="1">
    <location>
        <begin position="356"/>
        <end position="366"/>
    </location>
</feature>
<evidence type="ECO:0000313" key="3">
    <source>
        <dbReference type="Proteomes" id="UP000321523"/>
    </source>
</evidence>
<dbReference type="PANTHER" id="PTHR42941:SF1">
    <property type="entry name" value="SLL1037 PROTEIN"/>
    <property type="match status" value="1"/>
</dbReference>
<dbReference type="InterPro" id="IPR011852">
    <property type="entry name" value="TRAP_TAXI"/>
</dbReference>